<dbReference type="PRINTS" id="PR00625">
    <property type="entry name" value="JDOMAIN"/>
</dbReference>
<feature type="domain" description="J" evidence="2">
    <location>
        <begin position="259"/>
        <end position="346"/>
    </location>
</feature>
<feature type="region of interest" description="Disordered" evidence="1">
    <location>
        <begin position="311"/>
        <end position="345"/>
    </location>
</feature>
<comment type="caution">
    <text evidence="3">The sequence shown here is derived from an EMBL/GenBank/DDBJ whole genome shotgun (WGS) entry which is preliminary data.</text>
</comment>
<evidence type="ECO:0000256" key="1">
    <source>
        <dbReference type="SAM" id="MobiDB-lite"/>
    </source>
</evidence>
<dbReference type="PROSITE" id="PS50076">
    <property type="entry name" value="DNAJ_2"/>
    <property type="match status" value="1"/>
</dbReference>
<feature type="compositionally biased region" description="Basic and acidic residues" evidence="1">
    <location>
        <begin position="325"/>
        <end position="345"/>
    </location>
</feature>
<proteinExistence type="predicted"/>
<evidence type="ECO:0000313" key="4">
    <source>
        <dbReference type="Proteomes" id="UP001642464"/>
    </source>
</evidence>
<dbReference type="Gene3D" id="1.10.287.110">
    <property type="entry name" value="DnaJ domain"/>
    <property type="match status" value="1"/>
</dbReference>
<protein>
    <recommendedName>
        <fullName evidence="2">J domain-containing protein</fullName>
    </recommendedName>
</protein>
<dbReference type="SUPFAM" id="SSF46565">
    <property type="entry name" value="Chaperone J-domain"/>
    <property type="match status" value="1"/>
</dbReference>
<organism evidence="3 4">
    <name type="scientific">Durusdinium trenchii</name>
    <dbReference type="NCBI Taxonomy" id="1381693"/>
    <lineage>
        <taxon>Eukaryota</taxon>
        <taxon>Sar</taxon>
        <taxon>Alveolata</taxon>
        <taxon>Dinophyceae</taxon>
        <taxon>Suessiales</taxon>
        <taxon>Symbiodiniaceae</taxon>
        <taxon>Durusdinium</taxon>
    </lineage>
</organism>
<evidence type="ECO:0000259" key="2">
    <source>
        <dbReference type="PROSITE" id="PS50076"/>
    </source>
</evidence>
<dbReference type="Pfam" id="PF00226">
    <property type="entry name" value="DnaJ"/>
    <property type="match status" value="1"/>
</dbReference>
<reference evidence="3 4" key="1">
    <citation type="submission" date="2024-02" db="EMBL/GenBank/DDBJ databases">
        <authorList>
            <person name="Chen Y."/>
            <person name="Shah S."/>
            <person name="Dougan E. K."/>
            <person name="Thang M."/>
            <person name="Chan C."/>
        </authorList>
    </citation>
    <scope>NUCLEOTIDE SEQUENCE [LARGE SCALE GENOMIC DNA]</scope>
</reference>
<feature type="region of interest" description="Disordered" evidence="1">
    <location>
        <begin position="100"/>
        <end position="156"/>
    </location>
</feature>
<sequence length="383" mass="42795">MVDILPGEEPVRASLKPLSPHRIRRTAAVGASCGRLPWATTRLASVLPTLASEVPLPNRLLQGWTSDLQRDQQQCEQPVELPQKPAVVIRRVLVQATKAWEESGESPERCAALADEDKSEQLQSEEETASTKSSEEESAGACASKPADSADAHFVPSALPGEPIAFDERGQPIILRSVDAQSGQTRHVVLNEDGTLNTFGERTVDSLLTCTETDARLWIERLSQRDLRGLVHELGQRLLRSSQLYQQQQDILENLSDVADYKLFGLSPKCTERELDNAYRRMAKKMHPDKNGGTNFAKQRFQHMKERYESLKARRGSSQVEPEEKEQVTRGKSEPDNGRIEFDPFDRGSLDQTVWKMLAQLRMLKQGLQELSEQVGKCSGNAV</sequence>
<name>A0ABP0LN45_9DINO</name>
<gene>
    <name evidence="3" type="ORF">SCF082_LOCUS23570</name>
</gene>
<dbReference type="InterPro" id="IPR036869">
    <property type="entry name" value="J_dom_sf"/>
</dbReference>
<dbReference type="InterPro" id="IPR001623">
    <property type="entry name" value="DnaJ_domain"/>
</dbReference>
<keyword evidence="4" id="KW-1185">Reference proteome</keyword>
<dbReference type="Proteomes" id="UP001642464">
    <property type="component" value="Unassembled WGS sequence"/>
</dbReference>
<dbReference type="EMBL" id="CAXAMM010017191">
    <property type="protein sequence ID" value="CAK9040585.1"/>
    <property type="molecule type" value="Genomic_DNA"/>
</dbReference>
<accession>A0ABP0LN45</accession>
<dbReference type="CDD" id="cd06257">
    <property type="entry name" value="DnaJ"/>
    <property type="match status" value="1"/>
</dbReference>
<evidence type="ECO:0000313" key="3">
    <source>
        <dbReference type="EMBL" id="CAK9040585.1"/>
    </source>
</evidence>
<dbReference type="SMART" id="SM00271">
    <property type="entry name" value="DnaJ"/>
    <property type="match status" value="1"/>
</dbReference>